<dbReference type="Pfam" id="PF08242">
    <property type="entry name" value="Methyltransf_12"/>
    <property type="match status" value="1"/>
</dbReference>
<evidence type="ECO:0000259" key="2">
    <source>
        <dbReference type="Pfam" id="PF21320"/>
    </source>
</evidence>
<dbReference type="InterPro" id="IPR053173">
    <property type="entry name" value="SAM-binding_MTase"/>
</dbReference>
<dbReference type="Pfam" id="PF21320">
    <property type="entry name" value="WHD_Rv2258c"/>
    <property type="match status" value="1"/>
</dbReference>
<feature type="domain" description="S-adenosylmethionine-dependent methyltransferase Rv2258c-like winged HTH" evidence="2">
    <location>
        <begin position="31"/>
        <end position="102"/>
    </location>
</feature>
<organism evidence="3 4">
    <name type="scientific">Nonomuraea harbinensis</name>
    <dbReference type="NCBI Taxonomy" id="1286938"/>
    <lineage>
        <taxon>Bacteria</taxon>
        <taxon>Bacillati</taxon>
        <taxon>Actinomycetota</taxon>
        <taxon>Actinomycetes</taxon>
        <taxon>Streptosporangiales</taxon>
        <taxon>Streptosporangiaceae</taxon>
        <taxon>Nonomuraea</taxon>
    </lineage>
</organism>
<gene>
    <name evidence="3" type="ORF">ACFPUY_25985</name>
</gene>
<keyword evidence="4" id="KW-1185">Reference proteome</keyword>
<dbReference type="PANTHER" id="PTHR45128:SF2">
    <property type="entry name" value="METHYLTRANSFERASE DOMAIN-CONTAINING PROTEIN"/>
    <property type="match status" value="1"/>
</dbReference>
<protein>
    <submittedName>
        <fullName evidence="3">Class I SAM-dependent methyltransferase</fullName>
    </submittedName>
</protein>
<comment type="caution">
    <text evidence="3">The sequence shown here is derived from an EMBL/GenBank/DDBJ whole genome shotgun (WGS) entry which is preliminary data.</text>
</comment>
<proteinExistence type="predicted"/>
<evidence type="ECO:0000313" key="4">
    <source>
        <dbReference type="Proteomes" id="UP001596096"/>
    </source>
</evidence>
<name>A0ABW1BZ09_9ACTN</name>
<dbReference type="InterPro" id="IPR013217">
    <property type="entry name" value="Methyltransf_12"/>
</dbReference>
<dbReference type="EMBL" id="JBHSNW010000014">
    <property type="protein sequence ID" value="MFC5818566.1"/>
    <property type="molecule type" value="Genomic_DNA"/>
</dbReference>
<sequence length="363" mass="38432">MGDPGVFDRTSDIEEAMAAGARFMTDLSRAMVVLSCAVGDQLGLFAALADGGGHSADDIAKQAGADARYVREWARTLAAAGYLELDRSGEEFRLPPAYTALLADPGSPFYVGGIARLVPPLAAMVERVAGCFRSGEGLTPGDYPPAMYQATWRMSAKWLEAMLLDQWLPLVPGLEEKLAAGAEVAHLACGSGTALALLARRFPASRCTGVDRHELNVERARGEIAEYGVADRVTLTQVTGFADGLSGPYELIMAFDSLHLAADPGDVLRDVARALTETGVFLLLETDCSTDPHENVGDVAAFLYGTSTLYSVPLSRTGPVVAGMLGLPQPVLTRLCADAGLTAPRRIAAPTPFNVLYEIRKAS</sequence>
<dbReference type="InterPro" id="IPR048711">
    <property type="entry name" value="WHD_Rv2258c"/>
</dbReference>
<dbReference type="CDD" id="cd02440">
    <property type="entry name" value="AdoMet_MTases"/>
    <property type="match status" value="1"/>
</dbReference>
<evidence type="ECO:0000313" key="3">
    <source>
        <dbReference type="EMBL" id="MFC5818566.1"/>
    </source>
</evidence>
<keyword evidence="3" id="KW-0489">Methyltransferase</keyword>
<feature type="domain" description="Methyltransferase type 12" evidence="1">
    <location>
        <begin position="187"/>
        <end position="281"/>
    </location>
</feature>
<dbReference type="RefSeq" id="WP_219548077.1">
    <property type="nucleotide sequence ID" value="NZ_JAHKRN010000037.1"/>
</dbReference>
<reference evidence="4" key="1">
    <citation type="journal article" date="2019" name="Int. J. Syst. Evol. Microbiol.">
        <title>The Global Catalogue of Microorganisms (GCM) 10K type strain sequencing project: providing services to taxonomists for standard genome sequencing and annotation.</title>
        <authorList>
            <consortium name="The Broad Institute Genomics Platform"/>
            <consortium name="The Broad Institute Genome Sequencing Center for Infectious Disease"/>
            <person name="Wu L."/>
            <person name="Ma J."/>
        </authorList>
    </citation>
    <scope>NUCLEOTIDE SEQUENCE [LARGE SCALE GENOMIC DNA]</scope>
    <source>
        <strain evidence="4">CGMCC 4.7106</strain>
    </source>
</reference>
<accession>A0ABW1BZ09</accession>
<keyword evidence="3" id="KW-0808">Transferase</keyword>
<dbReference type="GO" id="GO:0008168">
    <property type="term" value="F:methyltransferase activity"/>
    <property type="evidence" value="ECO:0007669"/>
    <property type="project" value="UniProtKB-KW"/>
</dbReference>
<dbReference type="GO" id="GO:0032259">
    <property type="term" value="P:methylation"/>
    <property type="evidence" value="ECO:0007669"/>
    <property type="project" value="UniProtKB-KW"/>
</dbReference>
<evidence type="ECO:0000259" key="1">
    <source>
        <dbReference type="Pfam" id="PF08242"/>
    </source>
</evidence>
<dbReference type="Proteomes" id="UP001596096">
    <property type="component" value="Unassembled WGS sequence"/>
</dbReference>
<dbReference type="PANTHER" id="PTHR45128">
    <property type="entry name" value="METHYLTRANSFERASE TYPE 11"/>
    <property type="match status" value="1"/>
</dbReference>